<gene>
    <name evidence="1" type="ORF">X474_21560</name>
</gene>
<proteinExistence type="predicted"/>
<sequence>MARSRAVDKQPDCSILRGEIFLFGEATGAAGFADAQAEEESARPAHTRLSNNQM</sequence>
<name>A0A0D2JR04_9BACT</name>
<organism evidence="1 2">
    <name type="scientific">Dethiosulfatarculus sandiegensis</name>
    <dbReference type="NCBI Taxonomy" id="1429043"/>
    <lineage>
        <taxon>Bacteria</taxon>
        <taxon>Pseudomonadati</taxon>
        <taxon>Thermodesulfobacteriota</taxon>
        <taxon>Desulfarculia</taxon>
        <taxon>Desulfarculales</taxon>
        <taxon>Desulfarculaceae</taxon>
        <taxon>Dethiosulfatarculus</taxon>
    </lineage>
</organism>
<evidence type="ECO:0000313" key="1">
    <source>
        <dbReference type="EMBL" id="KIX11920.1"/>
    </source>
</evidence>
<evidence type="ECO:0000313" key="2">
    <source>
        <dbReference type="Proteomes" id="UP000032233"/>
    </source>
</evidence>
<reference evidence="1 2" key="1">
    <citation type="submission" date="2013-11" db="EMBL/GenBank/DDBJ databases">
        <title>Metagenomic analysis of a methanogenic consortium involved in long chain n-alkane degradation.</title>
        <authorList>
            <person name="Davidova I.A."/>
            <person name="Callaghan A.V."/>
            <person name="Wawrik B."/>
            <person name="Pruitt S."/>
            <person name="Marks C."/>
            <person name="Duncan K.E."/>
            <person name="Suflita J.M."/>
        </authorList>
    </citation>
    <scope>NUCLEOTIDE SEQUENCE [LARGE SCALE GENOMIC DNA]</scope>
    <source>
        <strain evidence="1 2">SPR</strain>
    </source>
</reference>
<protein>
    <submittedName>
        <fullName evidence="1">Uncharacterized protein</fullName>
    </submittedName>
</protein>
<dbReference type="AlphaFoldDB" id="A0A0D2JR04"/>
<dbReference type="Proteomes" id="UP000032233">
    <property type="component" value="Unassembled WGS sequence"/>
</dbReference>
<keyword evidence="2" id="KW-1185">Reference proteome</keyword>
<dbReference type="EMBL" id="AZAC01000037">
    <property type="protein sequence ID" value="KIX11920.1"/>
    <property type="molecule type" value="Genomic_DNA"/>
</dbReference>
<comment type="caution">
    <text evidence="1">The sequence shown here is derived from an EMBL/GenBank/DDBJ whole genome shotgun (WGS) entry which is preliminary data.</text>
</comment>
<dbReference type="InParanoid" id="A0A0D2JR04"/>
<accession>A0A0D2JR04</accession>